<accession>A0A9P7MCG7</accession>
<protein>
    <submittedName>
        <fullName evidence="3">Uncharacterized protein</fullName>
    </submittedName>
</protein>
<organism evidence="3 4">
    <name type="scientific">Claviceps pazoutovae</name>
    <dbReference type="NCBI Taxonomy" id="1649127"/>
    <lineage>
        <taxon>Eukaryota</taxon>
        <taxon>Fungi</taxon>
        <taxon>Dikarya</taxon>
        <taxon>Ascomycota</taxon>
        <taxon>Pezizomycotina</taxon>
        <taxon>Sordariomycetes</taxon>
        <taxon>Hypocreomycetidae</taxon>
        <taxon>Hypocreales</taxon>
        <taxon>Clavicipitaceae</taxon>
        <taxon>Claviceps</taxon>
    </lineage>
</organism>
<feature type="chain" id="PRO_5040235869" evidence="2">
    <location>
        <begin position="22"/>
        <end position="123"/>
    </location>
</feature>
<keyword evidence="4" id="KW-1185">Reference proteome</keyword>
<evidence type="ECO:0000256" key="1">
    <source>
        <dbReference type="SAM" id="MobiDB-lite"/>
    </source>
</evidence>
<feature type="compositionally biased region" description="Polar residues" evidence="1">
    <location>
        <begin position="106"/>
        <end position="123"/>
    </location>
</feature>
<comment type="caution">
    <text evidence="3">The sequence shown here is derived from an EMBL/GenBank/DDBJ whole genome shotgun (WGS) entry which is preliminary data.</text>
</comment>
<sequence>MFAIKLFFFAALAVLASVTLAEVTGKFNVASYYTHPQTDHHGHTKIVRTHQSWQFQTKVKSQETLDKLVQEFGAWSGHEFTCKKGRHGPSYNIVATRDYPNKNDALESNQRARSVVNNHKNEE</sequence>
<dbReference type="Proteomes" id="UP000706124">
    <property type="component" value="Unassembled WGS sequence"/>
</dbReference>
<name>A0A9P7MCG7_9HYPO</name>
<reference evidence="3 4" key="1">
    <citation type="journal article" date="2020" name="bioRxiv">
        <title>Whole genome comparisons of ergot fungi reveals the divergence and evolution of species within the genus Claviceps are the result of varying mechanisms driving genome evolution and host range expansion.</title>
        <authorList>
            <person name="Wyka S.A."/>
            <person name="Mondo S.J."/>
            <person name="Liu M."/>
            <person name="Dettman J."/>
            <person name="Nalam V."/>
            <person name="Broders K.D."/>
        </authorList>
    </citation>
    <scope>NUCLEOTIDE SEQUENCE [LARGE SCALE GENOMIC DNA]</scope>
    <source>
        <strain evidence="3 4">CCC 1485</strain>
    </source>
</reference>
<evidence type="ECO:0000256" key="2">
    <source>
        <dbReference type="SAM" id="SignalP"/>
    </source>
</evidence>
<dbReference type="OrthoDB" id="4952472at2759"/>
<keyword evidence="2" id="KW-0732">Signal</keyword>
<proteinExistence type="predicted"/>
<dbReference type="AlphaFoldDB" id="A0A9P7MCG7"/>
<feature type="region of interest" description="Disordered" evidence="1">
    <location>
        <begin position="102"/>
        <end position="123"/>
    </location>
</feature>
<gene>
    <name evidence="3" type="ORF">E4U60_001574</name>
</gene>
<evidence type="ECO:0000313" key="4">
    <source>
        <dbReference type="Proteomes" id="UP000706124"/>
    </source>
</evidence>
<feature type="signal peptide" evidence="2">
    <location>
        <begin position="1"/>
        <end position="21"/>
    </location>
</feature>
<dbReference type="EMBL" id="SRPO01000166">
    <property type="protein sequence ID" value="KAG5937970.1"/>
    <property type="molecule type" value="Genomic_DNA"/>
</dbReference>
<evidence type="ECO:0000313" key="3">
    <source>
        <dbReference type="EMBL" id="KAG5937970.1"/>
    </source>
</evidence>